<dbReference type="PANTHER" id="PTHR35458">
    <property type="entry name" value="SLR0755 PROTEIN"/>
    <property type="match status" value="1"/>
</dbReference>
<dbReference type="EMBL" id="MNUO01000120">
    <property type="protein sequence ID" value="OIN95946.1"/>
    <property type="molecule type" value="Genomic_DNA"/>
</dbReference>
<name>A0A1J4SB37_9BACT</name>
<sequence length="109" mass="12762">MDERIAIFIDGSNFYHGLKENIGISKINFQKFVELLVGQRDLLRTYYYNATLSTNEGERYKDQQRFFAYLRTIPNFTVRLGRLEKREGAPPEEKGVDVAIATDMLVWCF</sequence>
<evidence type="ECO:0000313" key="2">
    <source>
        <dbReference type="EMBL" id="OIN95946.1"/>
    </source>
</evidence>
<dbReference type="InterPro" id="IPR021139">
    <property type="entry name" value="NYN"/>
</dbReference>
<dbReference type="PANTHER" id="PTHR35458:SF8">
    <property type="entry name" value="SLR0650 PROTEIN"/>
    <property type="match status" value="1"/>
</dbReference>
<evidence type="ECO:0000259" key="1">
    <source>
        <dbReference type="Pfam" id="PF01936"/>
    </source>
</evidence>
<organism evidence="2 3">
    <name type="scientific">Candidatus Desantisbacteria bacterium CG1_02_38_46</name>
    <dbReference type="NCBI Taxonomy" id="1817893"/>
    <lineage>
        <taxon>Bacteria</taxon>
        <taxon>Candidatus Desantisiibacteriota</taxon>
    </lineage>
</organism>
<dbReference type="Gene3D" id="3.40.50.1010">
    <property type="entry name" value="5'-nuclease"/>
    <property type="match status" value="1"/>
</dbReference>
<dbReference type="STRING" id="1817893.AUJ66_07835"/>
<accession>A0A1J4SB37</accession>
<dbReference type="Pfam" id="PF01936">
    <property type="entry name" value="NYN"/>
    <property type="match status" value="1"/>
</dbReference>
<dbReference type="AlphaFoldDB" id="A0A1J4SB37"/>
<comment type="caution">
    <text evidence="2">The sequence shown here is derived from an EMBL/GenBank/DDBJ whole genome shotgun (WGS) entry which is preliminary data.</text>
</comment>
<protein>
    <recommendedName>
        <fullName evidence="1">NYN domain-containing protein</fullName>
    </recommendedName>
</protein>
<proteinExistence type="predicted"/>
<reference evidence="2 3" key="1">
    <citation type="journal article" date="2016" name="Environ. Microbiol.">
        <title>Genomic resolution of a cold subsurface aquifer community provides metabolic insights for novel microbes adapted to high CO concentrations.</title>
        <authorList>
            <person name="Probst A.J."/>
            <person name="Castelle C.J."/>
            <person name="Singh A."/>
            <person name="Brown C.T."/>
            <person name="Anantharaman K."/>
            <person name="Sharon I."/>
            <person name="Hug L.A."/>
            <person name="Burstein D."/>
            <person name="Emerson J.B."/>
            <person name="Thomas B.C."/>
            <person name="Banfield J.F."/>
        </authorList>
    </citation>
    <scope>NUCLEOTIDE SEQUENCE [LARGE SCALE GENOMIC DNA]</scope>
    <source>
        <strain evidence="2">CG1_02_38_46</strain>
    </source>
</reference>
<evidence type="ECO:0000313" key="3">
    <source>
        <dbReference type="Proteomes" id="UP000182278"/>
    </source>
</evidence>
<dbReference type="InterPro" id="IPR047140">
    <property type="entry name" value="LabA"/>
</dbReference>
<gene>
    <name evidence="2" type="ORF">AUJ66_07835</name>
</gene>
<dbReference type="GO" id="GO:0004540">
    <property type="term" value="F:RNA nuclease activity"/>
    <property type="evidence" value="ECO:0007669"/>
    <property type="project" value="InterPro"/>
</dbReference>
<feature type="domain" description="NYN" evidence="1">
    <location>
        <begin position="4"/>
        <end position="108"/>
    </location>
</feature>
<dbReference type="Proteomes" id="UP000182278">
    <property type="component" value="Unassembled WGS sequence"/>
</dbReference>